<protein>
    <submittedName>
        <fullName evidence="4">Alpha/beta hydrolase</fullName>
    </submittedName>
</protein>
<dbReference type="AlphaFoldDB" id="A0A9X2FK08"/>
<evidence type="ECO:0000256" key="1">
    <source>
        <dbReference type="ARBA" id="ARBA00022801"/>
    </source>
</evidence>
<comment type="caution">
    <text evidence="4">The sequence shown here is derived from an EMBL/GenBank/DDBJ whole genome shotgun (WGS) entry which is preliminary data.</text>
</comment>
<dbReference type="PANTHER" id="PTHR48081:SF6">
    <property type="entry name" value="PEPTIDASE S9 PROLYL OLIGOPEPTIDASE CATALYTIC DOMAIN-CONTAINING PROTEIN"/>
    <property type="match status" value="1"/>
</dbReference>
<keyword evidence="1 4" id="KW-0378">Hydrolase</keyword>
<accession>A0A9X2FK08</accession>
<proteinExistence type="predicted"/>
<keyword evidence="2" id="KW-0472">Membrane</keyword>
<sequence>MEIIVNFLKLLLIVLVVGIVSLIITINVTPRLTVALLRHSFDKEAIKPKEYKTYAQQVDITKNIKYSSKYKNSKLDIYSRKENKNKPTIIWVHGGAFVAGDKADVQYWAMKMAYDGYNVVSINYSLAPDNYYPAQIKQTGDAIRYIVANYSSKLNVKRIVIGGDSAGAHIASQVIAAQYNSELARKINYQPINKTKIVGGLLYCGAYDVKPLANLKDKNFMTKLFVNQLGWAYLGKKKWQKAKMIEYASTVDYVNAKFPPIFITDGNSGSFETQGIALYKKLQEKQVTVKKLFFDKTQKVGHEYQFDLDTKPAKKCFKETLSFLNDL</sequence>
<dbReference type="InterPro" id="IPR029058">
    <property type="entry name" value="AB_hydrolase_fold"/>
</dbReference>
<dbReference type="PANTHER" id="PTHR48081">
    <property type="entry name" value="AB HYDROLASE SUPERFAMILY PROTEIN C4A8.06C"/>
    <property type="match status" value="1"/>
</dbReference>
<dbReference type="Gene3D" id="3.40.50.1820">
    <property type="entry name" value="alpha/beta hydrolase"/>
    <property type="match status" value="1"/>
</dbReference>
<reference evidence="4 5" key="1">
    <citation type="journal article" date="2023" name="Int. J. Syst. Evol. Microbiol.">
        <title>Ligilactobacillus ubinensis sp. nov., a novel species isolated from the wild ferment of a durian fruit (Durio zibethinus).</title>
        <authorList>
            <person name="Heng Y.C."/>
            <person name="Menon N."/>
            <person name="Chen B."/>
            <person name="Loo B.Z.L."/>
            <person name="Wong G.W.J."/>
            <person name="Lim A.C.H."/>
            <person name="Silvaraju S."/>
            <person name="Kittelmann S."/>
        </authorList>
    </citation>
    <scope>NUCLEOTIDE SEQUENCE [LARGE SCALE GENOMIC DNA]</scope>
    <source>
        <strain evidence="4 5">WILCCON 0076</strain>
    </source>
</reference>
<gene>
    <name evidence="4" type="ORF">LB941_00130</name>
</gene>
<evidence type="ECO:0000256" key="2">
    <source>
        <dbReference type="SAM" id="Phobius"/>
    </source>
</evidence>
<dbReference type="InterPro" id="IPR049492">
    <property type="entry name" value="BD-FAE-like_dom"/>
</dbReference>
<keyword evidence="5" id="KW-1185">Reference proteome</keyword>
<name>A0A9X2FK08_9LACO</name>
<organism evidence="4 5">
    <name type="scientific">Ligilactobacillus ubinensis</name>
    <dbReference type="NCBI Taxonomy" id="2876789"/>
    <lineage>
        <taxon>Bacteria</taxon>
        <taxon>Bacillati</taxon>
        <taxon>Bacillota</taxon>
        <taxon>Bacilli</taxon>
        <taxon>Lactobacillales</taxon>
        <taxon>Lactobacillaceae</taxon>
        <taxon>Ligilactobacillus</taxon>
    </lineage>
</organism>
<evidence type="ECO:0000259" key="3">
    <source>
        <dbReference type="Pfam" id="PF20434"/>
    </source>
</evidence>
<dbReference type="EMBL" id="JAIULA010000001">
    <property type="protein sequence ID" value="MCP0885738.1"/>
    <property type="molecule type" value="Genomic_DNA"/>
</dbReference>
<dbReference type="InterPro" id="IPR050300">
    <property type="entry name" value="GDXG_lipolytic_enzyme"/>
</dbReference>
<feature type="transmembrane region" description="Helical" evidence="2">
    <location>
        <begin position="7"/>
        <end position="28"/>
    </location>
</feature>
<dbReference type="GO" id="GO:0016787">
    <property type="term" value="F:hydrolase activity"/>
    <property type="evidence" value="ECO:0007669"/>
    <property type="project" value="UniProtKB-KW"/>
</dbReference>
<dbReference type="RefSeq" id="WP_253358371.1">
    <property type="nucleotide sequence ID" value="NZ_JAIULA010000001.1"/>
</dbReference>
<dbReference type="SUPFAM" id="SSF53474">
    <property type="entry name" value="alpha/beta-Hydrolases"/>
    <property type="match status" value="1"/>
</dbReference>
<keyword evidence="2" id="KW-1133">Transmembrane helix</keyword>
<dbReference type="Pfam" id="PF20434">
    <property type="entry name" value="BD-FAE"/>
    <property type="match status" value="1"/>
</dbReference>
<dbReference type="Proteomes" id="UP001139006">
    <property type="component" value="Unassembled WGS sequence"/>
</dbReference>
<feature type="domain" description="BD-FAE-like" evidence="3">
    <location>
        <begin position="75"/>
        <end position="268"/>
    </location>
</feature>
<evidence type="ECO:0000313" key="5">
    <source>
        <dbReference type="Proteomes" id="UP001139006"/>
    </source>
</evidence>
<keyword evidence="2" id="KW-0812">Transmembrane</keyword>
<evidence type="ECO:0000313" key="4">
    <source>
        <dbReference type="EMBL" id="MCP0885738.1"/>
    </source>
</evidence>